<organism evidence="3 4">
    <name type="scientific">Venturia inaequalis</name>
    <name type="common">Apple scab fungus</name>
    <dbReference type="NCBI Taxonomy" id="5025"/>
    <lineage>
        <taxon>Eukaryota</taxon>
        <taxon>Fungi</taxon>
        <taxon>Dikarya</taxon>
        <taxon>Ascomycota</taxon>
        <taxon>Pezizomycotina</taxon>
        <taxon>Dothideomycetes</taxon>
        <taxon>Pleosporomycetidae</taxon>
        <taxon>Venturiales</taxon>
        <taxon>Venturiaceae</taxon>
        <taxon>Venturia</taxon>
    </lineage>
</organism>
<evidence type="ECO:0000313" key="3">
    <source>
        <dbReference type="EMBL" id="KAE9984926.1"/>
    </source>
</evidence>
<sequence>MSSGQNLYIARNMNVAPSPTRRLAELSGLGDNRPDIDLPRYTSFLERYAKTAHPNLGGSVSSTPLEGETVIGNLVFKPETRNLAKAQHLDRTRQQLNDRLAALQEQTAKMKEKARAVQERSTRRVVGRLAKRRGDGVSRYFPPIDYLQKELESLREDLHSAIGWNFNLRRQVETIRFEHNLFHSSEDTWSNNSTEEDPIKERAFETLRERNQDLEMSLEHVAYLLERGYEVRQEINQRYTIHSEDVDPPVKPPRQYLLRAIEREGSISTLDLDEDIIHTPEEEDDVEESDDSAPLYTPDSTPEDTPEESTNHDLSTEVEDENNMPEDEAIIYRSLALRRYKGEQAELRVANGNEAINATPDTLLRPWQRSLNITNKNLFHHALKSPMSHKPSAIQINRWIGKSLCKPTPPIRTHDFPPA</sequence>
<accession>A0A8H3ZA33</accession>
<gene>
    <name evidence="3" type="ORF">EG328_008124</name>
</gene>
<dbReference type="AlphaFoldDB" id="A0A8H3ZA33"/>
<feature type="compositionally biased region" description="Acidic residues" evidence="2">
    <location>
        <begin position="281"/>
        <end position="291"/>
    </location>
</feature>
<comment type="caution">
    <text evidence="3">The sequence shown here is derived from an EMBL/GenBank/DDBJ whole genome shotgun (WGS) entry which is preliminary data.</text>
</comment>
<name>A0A8H3ZA33_VENIN</name>
<keyword evidence="1" id="KW-0175">Coiled coil</keyword>
<proteinExistence type="predicted"/>
<evidence type="ECO:0000256" key="2">
    <source>
        <dbReference type="SAM" id="MobiDB-lite"/>
    </source>
</evidence>
<protein>
    <submittedName>
        <fullName evidence="3">Uncharacterized protein</fullName>
    </submittedName>
</protein>
<reference evidence="3 4" key="1">
    <citation type="submission" date="2018-12" db="EMBL/GenBank/DDBJ databases">
        <title>Venturia inaequalis Genome Resource.</title>
        <authorList>
            <person name="Lichtner F.J."/>
        </authorList>
    </citation>
    <scope>NUCLEOTIDE SEQUENCE [LARGE SCALE GENOMIC DNA]</scope>
    <source>
        <strain evidence="3 4">120213</strain>
    </source>
</reference>
<feature type="region of interest" description="Disordered" evidence="2">
    <location>
        <begin position="280"/>
        <end position="324"/>
    </location>
</feature>
<dbReference type="EMBL" id="WNWS01000045">
    <property type="protein sequence ID" value="KAE9984926.1"/>
    <property type="molecule type" value="Genomic_DNA"/>
</dbReference>
<evidence type="ECO:0000256" key="1">
    <source>
        <dbReference type="SAM" id="Coils"/>
    </source>
</evidence>
<evidence type="ECO:0000313" key="4">
    <source>
        <dbReference type="Proteomes" id="UP000447873"/>
    </source>
</evidence>
<dbReference type="Proteomes" id="UP000447873">
    <property type="component" value="Unassembled WGS sequence"/>
</dbReference>
<feature type="coiled-coil region" evidence="1">
    <location>
        <begin position="86"/>
        <end position="120"/>
    </location>
</feature>